<accession>A0A0P1ATX8</accession>
<dbReference type="GeneID" id="36396102"/>
<sequence length="70" mass="8312">MAAFDDRLNLRERGVSNNEPTNVAGKWKQYERVLGKEPQQRWEEFERSLKRCGYRICSVCGSAYWKLPFL</sequence>
<evidence type="ECO:0000313" key="1">
    <source>
        <dbReference type="EMBL" id="CEG44702.1"/>
    </source>
</evidence>
<dbReference type="RefSeq" id="XP_024581071.1">
    <property type="nucleotide sequence ID" value="XM_024730833.1"/>
</dbReference>
<reference evidence="2" key="1">
    <citation type="submission" date="2014-09" db="EMBL/GenBank/DDBJ databases">
        <authorList>
            <person name="Sharma Rahul"/>
            <person name="Thines Marco"/>
        </authorList>
    </citation>
    <scope>NUCLEOTIDE SEQUENCE [LARGE SCALE GENOMIC DNA]</scope>
</reference>
<proteinExistence type="predicted"/>
<dbReference type="EMBL" id="CCYD01001336">
    <property type="protein sequence ID" value="CEG44702.1"/>
    <property type="molecule type" value="Genomic_DNA"/>
</dbReference>
<dbReference type="AlphaFoldDB" id="A0A0P1ATX8"/>
<protein>
    <submittedName>
        <fullName evidence="1">Uncharacterized protein</fullName>
    </submittedName>
</protein>
<keyword evidence="2" id="KW-1185">Reference proteome</keyword>
<name>A0A0P1ATX8_PLAHL</name>
<evidence type="ECO:0000313" key="2">
    <source>
        <dbReference type="Proteomes" id="UP000054928"/>
    </source>
</evidence>
<organism evidence="1 2">
    <name type="scientific">Plasmopara halstedii</name>
    <name type="common">Downy mildew of sunflower</name>
    <dbReference type="NCBI Taxonomy" id="4781"/>
    <lineage>
        <taxon>Eukaryota</taxon>
        <taxon>Sar</taxon>
        <taxon>Stramenopiles</taxon>
        <taxon>Oomycota</taxon>
        <taxon>Peronosporomycetes</taxon>
        <taxon>Peronosporales</taxon>
        <taxon>Peronosporaceae</taxon>
        <taxon>Plasmopara</taxon>
    </lineage>
</organism>
<dbReference type="Proteomes" id="UP000054928">
    <property type="component" value="Unassembled WGS sequence"/>
</dbReference>